<keyword evidence="1" id="KW-0175">Coiled coil</keyword>
<gene>
    <name evidence="2" type="primary">mob</name>
</gene>
<dbReference type="AlphaFoldDB" id="A0A089ZW58"/>
<feature type="coiled-coil region" evidence="1">
    <location>
        <begin position="288"/>
        <end position="336"/>
    </location>
</feature>
<organism evidence="2">
    <name type="scientific">Komagataeibacter europaeus</name>
    <name type="common">Gluconacetobacter europaeus</name>
    <dbReference type="NCBI Taxonomy" id="33995"/>
    <lineage>
        <taxon>Bacteria</taxon>
        <taxon>Pseudomonadati</taxon>
        <taxon>Pseudomonadota</taxon>
        <taxon>Alphaproteobacteria</taxon>
        <taxon>Acetobacterales</taxon>
        <taxon>Acetobacteraceae</taxon>
        <taxon>Komagataeibacter</taxon>
    </lineage>
</organism>
<evidence type="ECO:0000256" key="1">
    <source>
        <dbReference type="SAM" id="Coils"/>
    </source>
</evidence>
<sequence>MAYQFVHIETYSRKPNKHGVGTQFIFDEASRRTPAACKHIEHPAPPELVFGMGLDDLEREHDARAAAATMTNQKGQVRSIRKDQKTLACIVLSHPGDCDGIAPVSEWQRRSVRWLQKRYGDRLKTVVRHDDESHPHLHAYLLPEGSQMLARTLHAGEAAKAEFMSGKAGKDANRAGDQAYRKAMREWQDDYFRSVGVPCGLARIGPGQRRLSRSAWQAEQQAVQQVRHVATRAKSLRNRYKDEAARRFSGSGWINKIAVAVKVREKDAEKAGFVRGSAKTKAVAMTKISAKNQEIDTLKSSVDSLKTDVLELENKIEIKNSVIEKMKEEISIIKRENKVEIEHNDAIYNLLEDVIKDGYSNGYNSSAVLDRSLTTSSSKVRNFINTVVTKLKKFTSKTLRHTPGTDPTIKRDAS</sequence>
<dbReference type="Gene3D" id="3.30.930.30">
    <property type="match status" value="1"/>
</dbReference>
<evidence type="ECO:0000313" key="2">
    <source>
        <dbReference type="EMBL" id="BAP46822.1"/>
    </source>
</evidence>
<name>A0A089ZW58_KOMEU</name>
<dbReference type="EMBL" id="AB972537">
    <property type="protein sequence ID" value="BAP46822.1"/>
    <property type="molecule type" value="Genomic_DNA"/>
</dbReference>
<accession>A0A089ZW58</accession>
<proteinExistence type="predicted"/>
<dbReference type="CDD" id="cd17242">
    <property type="entry name" value="MobM_relaxase"/>
    <property type="match status" value="1"/>
</dbReference>
<protein>
    <submittedName>
        <fullName evidence="2">Mobilization protein</fullName>
    </submittedName>
</protein>
<keyword evidence="2" id="KW-0614">Plasmid</keyword>
<reference evidence="2" key="1">
    <citation type="submission" date="2014-07" db="EMBL/GenBank/DDBJ databases">
        <title>Unique plasmid whose copy number varies in growth phase dependent manner.</title>
        <authorList>
            <person name="Akasaka N."/>
            <person name="Astuti W."/>
            <person name="Ishii Y."/>
            <person name="Hidese R."/>
            <person name="Sakoda H."/>
            <person name="Fujiwara S."/>
        </authorList>
    </citation>
    <scope>NUCLEOTIDE SEQUENCE</scope>
    <source>
        <strain evidence="2">KGMA0119</strain>
        <plasmid evidence="2">pGE1</plasmid>
    </source>
</reference>
<geneLocation type="plasmid" evidence="2">
    <name>pGE1</name>
</geneLocation>